<dbReference type="Pfam" id="PF20684">
    <property type="entry name" value="Fung_rhodopsin"/>
    <property type="match status" value="1"/>
</dbReference>
<dbReference type="RefSeq" id="XP_067493986.1">
    <property type="nucleotide sequence ID" value="XM_067631441.1"/>
</dbReference>
<feature type="transmembrane region" description="Helical" evidence="7">
    <location>
        <begin position="215"/>
        <end position="234"/>
    </location>
</feature>
<evidence type="ECO:0000259" key="8">
    <source>
        <dbReference type="Pfam" id="PF20684"/>
    </source>
</evidence>
<dbReference type="InterPro" id="IPR049326">
    <property type="entry name" value="Rhodopsin_dom_fungi"/>
</dbReference>
<evidence type="ECO:0000256" key="6">
    <source>
        <dbReference type="SAM" id="MobiDB-lite"/>
    </source>
</evidence>
<dbReference type="GO" id="GO:0016020">
    <property type="term" value="C:membrane"/>
    <property type="evidence" value="ECO:0007669"/>
    <property type="project" value="UniProtKB-SubCell"/>
</dbReference>
<feature type="compositionally biased region" description="Basic and acidic residues" evidence="6">
    <location>
        <begin position="436"/>
        <end position="455"/>
    </location>
</feature>
<protein>
    <recommendedName>
        <fullName evidence="8">Rhodopsin domain-containing protein</fullName>
    </recommendedName>
</protein>
<dbReference type="GeneID" id="93584938"/>
<keyword evidence="10" id="KW-1185">Reference proteome</keyword>
<evidence type="ECO:0000313" key="9">
    <source>
        <dbReference type="EMBL" id="RVD88442.1"/>
    </source>
</evidence>
<feature type="transmembrane region" description="Helical" evidence="7">
    <location>
        <begin position="160"/>
        <end position="182"/>
    </location>
</feature>
<comment type="similarity">
    <text evidence="5">Belongs to the SAT4 family.</text>
</comment>
<dbReference type="PANTHER" id="PTHR33048:SF160">
    <property type="entry name" value="SAT4 FAMILY MEMBRANE PROTEIN"/>
    <property type="match status" value="1"/>
</dbReference>
<accession>A0A437ABB0</accession>
<feature type="transmembrane region" description="Helical" evidence="7">
    <location>
        <begin position="283"/>
        <end position="304"/>
    </location>
</feature>
<gene>
    <name evidence="9" type="ORF">DFL_002627</name>
</gene>
<feature type="transmembrane region" description="Helical" evidence="7">
    <location>
        <begin position="81"/>
        <end position="106"/>
    </location>
</feature>
<dbReference type="InterPro" id="IPR052337">
    <property type="entry name" value="SAT4-like"/>
</dbReference>
<dbReference type="AlphaFoldDB" id="A0A437ABB0"/>
<dbReference type="STRING" id="97331.A0A437ABB0"/>
<keyword evidence="2 7" id="KW-0812">Transmembrane</keyword>
<feature type="region of interest" description="Disordered" evidence="6">
    <location>
        <begin position="378"/>
        <end position="423"/>
    </location>
</feature>
<dbReference type="Proteomes" id="UP000283090">
    <property type="component" value="Unassembled WGS sequence"/>
</dbReference>
<evidence type="ECO:0000256" key="5">
    <source>
        <dbReference type="ARBA" id="ARBA00038359"/>
    </source>
</evidence>
<dbReference type="EMBL" id="SAEB01000003">
    <property type="protein sequence ID" value="RVD88442.1"/>
    <property type="molecule type" value="Genomic_DNA"/>
</dbReference>
<keyword evidence="3 7" id="KW-1133">Transmembrane helix</keyword>
<feature type="compositionally biased region" description="Polar residues" evidence="6">
    <location>
        <begin position="411"/>
        <end position="423"/>
    </location>
</feature>
<evidence type="ECO:0000256" key="7">
    <source>
        <dbReference type="SAM" id="Phobius"/>
    </source>
</evidence>
<organism evidence="9 10">
    <name type="scientific">Arthrobotrys flagrans</name>
    <name type="common">Nematode-trapping fungus</name>
    <name type="synonym">Trichothecium flagrans</name>
    <dbReference type="NCBI Taxonomy" id="97331"/>
    <lineage>
        <taxon>Eukaryota</taxon>
        <taxon>Fungi</taxon>
        <taxon>Dikarya</taxon>
        <taxon>Ascomycota</taxon>
        <taxon>Pezizomycotina</taxon>
        <taxon>Orbiliomycetes</taxon>
        <taxon>Orbiliales</taxon>
        <taxon>Orbiliaceae</taxon>
        <taxon>Arthrobotrys</taxon>
    </lineage>
</organism>
<dbReference type="OrthoDB" id="4682787at2759"/>
<proteinExistence type="inferred from homology"/>
<feature type="region of interest" description="Disordered" evidence="6">
    <location>
        <begin position="436"/>
        <end position="477"/>
    </location>
</feature>
<comment type="caution">
    <text evidence="9">The sequence shown here is derived from an EMBL/GenBank/DDBJ whole genome shotgun (WGS) entry which is preliminary data.</text>
</comment>
<sequence length="502" mass="54952">MGGPPHPQTPEDRAALLPILLLFAKFPRDFEFPLEVDPRYVPPINSFYCFVTGVVMCVISTTVVCLRLWVRSRGAFGMDDWVMLAAFLSYCAFNIVNLVGVFGAGLGYHIYDLSLTDIHNYLMIQFLHAIFWFGTLYLCRCSILHLLLRLAHLQSPGQKLYLRTVLGLSYAFLLVCILIHILECGTPVSRSFKLEHKYDGTCISSRSTAVYGGMISGHIALDALTIFPPLFILAKLPLARGKKLNLIFLLILGVFTMVFTAVRIFIFYQIMVDSYDLTWNATAVAFWGILESSLATIITCLPALNQAMIRFAKRVRGHSMHGNSGTRSRGGTSRTSRLGISIFERNHIYKGPAKFVSYSADATVSGGGTVAMPDYVELSSQSGDKRPRSSGGASTPGEVDPLDTTAGPPGSSDQTRSANDSLTNITVERSFYVTEERASDLELQETRESDSRDHSTASLTKPSKVARIFGGRRSSSPTIPLAAREAAAAVAAANSRKGSDES</sequence>
<feature type="domain" description="Rhodopsin" evidence="8">
    <location>
        <begin position="66"/>
        <end position="308"/>
    </location>
</feature>
<dbReference type="VEuPathDB" id="FungiDB:DFL_002627"/>
<evidence type="ECO:0000256" key="2">
    <source>
        <dbReference type="ARBA" id="ARBA00022692"/>
    </source>
</evidence>
<reference evidence="9 10" key="1">
    <citation type="submission" date="2019-01" db="EMBL/GenBank/DDBJ databases">
        <title>Intercellular communication is required for trap formation in the nematode-trapping fungus Duddingtonia flagrans.</title>
        <authorList>
            <person name="Youssar L."/>
            <person name="Wernet V."/>
            <person name="Hensel N."/>
            <person name="Hildebrandt H.-G."/>
            <person name="Fischer R."/>
        </authorList>
    </citation>
    <scope>NUCLEOTIDE SEQUENCE [LARGE SCALE GENOMIC DNA]</scope>
    <source>
        <strain evidence="9 10">CBS H-5679</strain>
    </source>
</reference>
<evidence type="ECO:0000313" key="10">
    <source>
        <dbReference type="Proteomes" id="UP000283090"/>
    </source>
</evidence>
<keyword evidence="4 7" id="KW-0472">Membrane</keyword>
<dbReference type="PANTHER" id="PTHR33048">
    <property type="entry name" value="PTH11-LIKE INTEGRAL MEMBRANE PROTEIN (AFU_ORTHOLOGUE AFUA_5G11245)"/>
    <property type="match status" value="1"/>
</dbReference>
<feature type="transmembrane region" description="Helical" evidence="7">
    <location>
        <begin position="246"/>
        <end position="271"/>
    </location>
</feature>
<evidence type="ECO:0000256" key="4">
    <source>
        <dbReference type="ARBA" id="ARBA00023136"/>
    </source>
</evidence>
<feature type="transmembrane region" description="Helical" evidence="7">
    <location>
        <begin position="45"/>
        <end position="69"/>
    </location>
</feature>
<comment type="subcellular location">
    <subcellularLocation>
        <location evidence="1">Membrane</location>
        <topology evidence="1">Multi-pass membrane protein</topology>
    </subcellularLocation>
</comment>
<feature type="transmembrane region" description="Helical" evidence="7">
    <location>
        <begin position="126"/>
        <end position="148"/>
    </location>
</feature>
<evidence type="ECO:0000256" key="1">
    <source>
        <dbReference type="ARBA" id="ARBA00004141"/>
    </source>
</evidence>
<name>A0A437ABB0_ARTFL</name>
<evidence type="ECO:0000256" key="3">
    <source>
        <dbReference type="ARBA" id="ARBA00022989"/>
    </source>
</evidence>